<evidence type="ECO:0000313" key="1">
    <source>
        <dbReference type="EMBL" id="EDM26465.1"/>
    </source>
</evidence>
<proteinExistence type="predicted"/>
<reference evidence="1 2" key="1">
    <citation type="journal article" date="2010" name="J. Bacteriol.">
        <title>Genome sequence of Lentisphaera araneosa HTCC2155T, the type species of the order Lentisphaerales in the phylum Lentisphaerae.</title>
        <authorList>
            <person name="Thrash J.C."/>
            <person name="Cho J.C."/>
            <person name="Vergin K.L."/>
            <person name="Morris R.M."/>
            <person name="Giovannoni S.J."/>
        </authorList>
    </citation>
    <scope>NUCLEOTIDE SEQUENCE [LARGE SCALE GENOMIC DNA]</scope>
    <source>
        <strain evidence="1 2">HTCC2155</strain>
    </source>
</reference>
<dbReference type="AlphaFoldDB" id="A6DPG9"/>
<gene>
    <name evidence="1" type="ORF">LNTAR_05804</name>
</gene>
<sequence length="142" mass="16566">MKTEHLDLMLDSALTKACEKLEKNENIYPYVLVMDKNTYVEFSEDFDKDVYESDPEELIEDLYIRLKKRASEEEIFGAVLVCQVKVKHPEYGEYCSAIEAHVEYKDGSSYACFLPYNKKDDRVDYGEIFSSEVDAKVFVNQK</sequence>
<evidence type="ECO:0000313" key="2">
    <source>
        <dbReference type="Proteomes" id="UP000004947"/>
    </source>
</evidence>
<dbReference type="RefSeq" id="WP_007279751.1">
    <property type="nucleotide sequence ID" value="NZ_ABCK01000016.1"/>
</dbReference>
<keyword evidence="2" id="KW-1185">Reference proteome</keyword>
<name>A6DPG9_9BACT</name>
<organism evidence="1 2">
    <name type="scientific">Lentisphaera araneosa HTCC2155</name>
    <dbReference type="NCBI Taxonomy" id="313628"/>
    <lineage>
        <taxon>Bacteria</taxon>
        <taxon>Pseudomonadati</taxon>
        <taxon>Lentisphaerota</taxon>
        <taxon>Lentisphaeria</taxon>
        <taxon>Lentisphaerales</taxon>
        <taxon>Lentisphaeraceae</taxon>
        <taxon>Lentisphaera</taxon>
    </lineage>
</organism>
<protein>
    <submittedName>
        <fullName evidence="1">Uncharacterized protein</fullName>
    </submittedName>
</protein>
<accession>A6DPG9</accession>
<dbReference type="Proteomes" id="UP000004947">
    <property type="component" value="Unassembled WGS sequence"/>
</dbReference>
<dbReference type="EMBL" id="ABCK01000016">
    <property type="protein sequence ID" value="EDM26465.1"/>
    <property type="molecule type" value="Genomic_DNA"/>
</dbReference>
<comment type="caution">
    <text evidence="1">The sequence shown here is derived from an EMBL/GenBank/DDBJ whole genome shotgun (WGS) entry which is preliminary data.</text>
</comment>